<dbReference type="Pfam" id="PF12867">
    <property type="entry name" value="DinB_2"/>
    <property type="match status" value="1"/>
</dbReference>
<proteinExistence type="inferred from homology"/>
<evidence type="ECO:0000313" key="6">
    <source>
        <dbReference type="EMBL" id="SHK57378.1"/>
    </source>
</evidence>
<keyword evidence="7" id="KW-1185">Reference proteome</keyword>
<dbReference type="SUPFAM" id="SSF109854">
    <property type="entry name" value="DinB/YfiT-like putative metalloenzymes"/>
    <property type="match status" value="1"/>
</dbReference>
<accession>A0A1M6TKS4</accession>
<dbReference type="GO" id="GO:0046872">
    <property type="term" value="F:metal ion binding"/>
    <property type="evidence" value="ECO:0007669"/>
    <property type="project" value="UniProtKB-KW"/>
</dbReference>
<dbReference type="InterPro" id="IPR034660">
    <property type="entry name" value="DinB/YfiT-like"/>
</dbReference>
<evidence type="ECO:0000313" key="7">
    <source>
        <dbReference type="Proteomes" id="UP000185812"/>
    </source>
</evidence>
<dbReference type="HAMAP" id="MF_01256">
    <property type="entry name" value="YfiT_hydrol"/>
    <property type="match status" value="1"/>
</dbReference>
<dbReference type="Proteomes" id="UP000185812">
    <property type="component" value="Unassembled WGS sequence"/>
</dbReference>
<dbReference type="Gene3D" id="1.20.120.450">
    <property type="entry name" value="dinb family like domain"/>
    <property type="match status" value="1"/>
</dbReference>
<keyword evidence="4" id="KW-0862">Zinc</keyword>
<dbReference type="OrthoDB" id="9796039at2"/>
<organism evidence="6 7">
    <name type="scientific">Rhodothermus profundi</name>
    <dbReference type="NCBI Taxonomy" id="633813"/>
    <lineage>
        <taxon>Bacteria</taxon>
        <taxon>Pseudomonadati</taxon>
        <taxon>Rhodothermota</taxon>
        <taxon>Rhodothermia</taxon>
        <taxon>Rhodothermales</taxon>
        <taxon>Rhodothermaceae</taxon>
        <taxon>Rhodothermus</taxon>
    </lineage>
</organism>
<reference evidence="7" key="1">
    <citation type="submission" date="2016-11" db="EMBL/GenBank/DDBJ databases">
        <authorList>
            <person name="Varghese N."/>
            <person name="Submissions S."/>
        </authorList>
    </citation>
    <scope>NUCLEOTIDE SEQUENCE [LARGE SCALE GENOMIC DNA]</scope>
    <source>
        <strain evidence="7">DSM 22212</strain>
    </source>
</reference>
<evidence type="ECO:0000256" key="4">
    <source>
        <dbReference type="ARBA" id="ARBA00022833"/>
    </source>
</evidence>
<dbReference type="GO" id="GO:0016787">
    <property type="term" value="F:hydrolase activity"/>
    <property type="evidence" value="ECO:0007669"/>
    <property type="project" value="UniProtKB-KW"/>
</dbReference>
<keyword evidence="3" id="KW-0378">Hydrolase</keyword>
<dbReference type="InterPro" id="IPR024775">
    <property type="entry name" value="DinB-like"/>
</dbReference>
<dbReference type="AlphaFoldDB" id="A0A1M6TKS4"/>
<evidence type="ECO:0000256" key="3">
    <source>
        <dbReference type="ARBA" id="ARBA00022801"/>
    </source>
</evidence>
<gene>
    <name evidence="6" type="ORF">SAMN04488087_1431</name>
</gene>
<dbReference type="NCBIfam" id="NF009807">
    <property type="entry name" value="PRK13291.1"/>
    <property type="match status" value="1"/>
</dbReference>
<protein>
    <submittedName>
        <fullName evidence="6">DinB superfamily protein</fullName>
    </submittedName>
</protein>
<keyword evidence="1" id="KW-0963">Cytoplasm</keyword>
<evidence type="ECO:0000256" key="1">
    <source>
        <dbReference type="ARBA" id="ARBA00022490"/>
    </source>
</evidence>
<sequence>MADPLRYPIGPFRWPEAPLTTEQREGLIAQLAELPVQVRQAVAQLTEEQLDQSYRPGGWTARQVVHHLADSHVNGYVRFRLALTEEQPQIRTYDQQRWAELPDARLAPVSASIALLEGLHARWVALLRSLQPEDFQRTFRHPEHGLLTLDQALALYAWHGRHHVAHLSLVRLQAEGRGAEAQLPGS</sequence>
<dbReference type="EMBL" id="FRAU01000004">
    <property type="protein sequence ID" value="SHK57378.1"/>
    <property type="molecule type" value="Genomic_DNA"/>
</dbReference>
<dbReference type="RefSeq" id="WP_072715291.1">
    <property type="nucleotide sequence ID" value="NZ_FRAU01000004.1"/>
</dbReference>
<name>A0A1M6TKS4_9BACT</name>
<evidence type="ECO:0000259" key="5">
    <source>
        <dbReference type="Pfam" id="PF12867"/>
    </source>
</evidence>
<feature type="domain" description="DinB-like" evidence="5">
    <location>
        <begin position="31"/>
        <end position="166"/>
    </location>
</feature>
<evidence type="ECO:0000256" key="2">
    <source>
        <dbReference type="ARBA" id="ARBA00022723"/>
    </source>
</evidence>
<keyword evidence="2" id="KW-0479">Metal-binding</keyword>
<dbReference type="STRING" id="633813.SAMN04488087_1431"/>
<dbReference type="InterPro" id="IPR023774">
    <property type="entry name" value="Put_metal_dep_hydrolase_YfiT"/>
</dbReference>